<accession>A0ABD2KTU8</accession>
<dbReference type="CDD" id="cd00063">
    <property type="entry name" value="FN3"/>
    <property type="match status" value="1"/>
</dbReference>
<dbReference type="Pfam" id="PF00041">
    <property type="entry name" value="fn3"/>
    <property type="match status" value="1"/>
</dbReference>
<evidence type="ECO:0000256" key="2">
    <source>
        <dbReference type="SAM" id="MobiDB-lite"/>
    </source>
</evidence>
<proteinExistence type="predicted"/>
<dbReference type="Proteomes" id="UP001620626">
    <property type="component" value="Unassembled WGS sequence"/>
</dbReference>
<sequence length="300" mass="33743">MVPKCLPLELLYEIVPFIPAENAVPNALSSCRLLHKLLLPRVIKWQENMATKEEMVTKIDELKKEIMKKFERADQRFDQQQKQINNISTKVDDVSDQVMTLTDAVIKLADIVGGGKDEGGGAKNIRKRERDESEGFPESELLGTKAKVQCQENVASTSLQAGKVSTGAKSSLMKDLAALKLTLSREKLKGQEASSGTYPVNEPVVWTECTQSQIEVKWKAANEQGRQIESYIVERMDKWGRWTVVKQLPHVSGKVEYSFNFKLPSMSPDIEYSFHVITVFAGGHMETSETFTGRLDMKCK</sequence>
<reference evidence="4 5" key="1">
    <citation type="submission" date="2024-10" db="EMBL/GenBank/DDBJ databases">
        <authorList>
            <person name="Kim D."/>
        </authorList>
    </citation>
    <scope>NUCLEOTIDE SEQUENCE [LARGE SCALE GENOMIC DNA]</scope>
    <source>
        <strain evidence="4">BH-2024</strain>
    </source>
</reference>
<dbReference type="PROSITE" id="PS50853">
    <property type="entry name" value="FN3"/>
    <property type="match status" value="1"/>
</dbReference>
<dbReference type="InterPro" id="IPR036116">
    <property type="entry name" value="FN3_sf"/>
</dbReference>
<evidence type="ECO:0000313" key="4">
    <source>
        <dbReference type="EMBL" id="KAL3106372.1"/>
    </source>
</evidence>
<organism evidence="4 5">
    <name type="scientific">Heterodera trifolii</name>
    <dbReference type="NCBI Taxonomy" id="157864"/>
    <lineage>
        <taxon>Eukaryota</taxon>
        <taxon>Metazoa</taxon>
        <taxon>Ecdysozoa</taxon>
        <taxon>Nematoda</taxon>
        <taxon>Chromadorea</taxon>
        <taxon>Rhabditida</taxon>
        <taxon>Tylenchina</taxon>
        <taxon>Tylenchomorpha</taxon>
        <taxon>Tylenchoidea</taxon>
        <taxon>Heteroderidae</taxon>
        <taxon>Heteroderinae</taxon>
        <taxon>Heterodera</taxon>
    </lineage>
</organism>
<dbReference type="InterPro" id="IPR003961">
    <property type="entry name" value="FN3_dom"/>
</dbReference>
<dbReference type="SUPFAM" id="SSF49265">
    <property type="entry name" value="Fibronectin type III"/>
    <property type="match status" value="1"/>
</dbReference>
<protein>
    <recommendedName>
        <fullName evidence="3">Fibronectin type-III domain-containing protein</fullName>
    </recommendedName>
</protein>
<gene>
    <name evidence="4" type="ORF">niasHT_016197</name>
</gene>
<name>A0ABD2KTU8_9BILA</name>
<dbReference type="Gene3D" id="3.90.20.10">
    <property type="match status" value="1"/>
</dbReference>
<evidence type="ECO:0000256" key="1">
    <source>
        <dbReference type="SAM" id="Coils"/>
    </source>
</evidence>
<feature type="domain" description="Fibronectin type-III" evidence="3">
    <location>
        <begin position="200"/>
        <end position="298"/>
    </location>
</feature>
<dbReference type="AlphaFoldDB" id="A0ABD2KTU8"/>
<evidence type="ECO:0000313" key="5">
    <source>
        <dbReference type="Proteomes" id="UP001620626"/>
    </source>
</evidence>
<keyword evidence="5" id="KW-1185">Reference proteome</keyword>
<keyword evidence="1" id="KW-0175">Coiled coil</keyword>
<dbReference type="EMBL" id="JBICBT010000653">
    <property type="protein sequence ID" value="KAL3106372.1"/>
    <property type="molecule type" value="Genomic_DNA"/>
</dbReference>
<dbReference type="InterPro" id="IPR013783">
    <property type="entry name" value="Ig-like_fold"/>
</dbReference>
<evidence type="ECO:0000259" key="3">
    <source>
        <dbReference type="PROSITE" id="PS50853"/>
    </source>
</evidence>
<comment type="caution">
    <text evidence="4">The sequence shown here is derived from an EMBL/GenBank/DDBJ whole genome shotgun (WGS) entry which is preliminary data.</text>
</comment>
<feature type="region of interest" description="Disordered" evidence="2">
    <location>
        <begin position="118"/>
        <end position="140"/>
    </location>
</feature>
<dbReference type="Gene3D" id="2.60.40.10">
    <property type="entry name" value="Immunoglobulins"/>
    <property type="match status" value="1"/>
</dbReference>
<feature type="coiled-coil region" evidence="1">
    <location>
        <begin position="52"/>
        <end position="90"/>
    </location>
</feature>